<organism evidence="1 2">
    <name type="scientific">Arsenicibacter rosenii</name>
    <dbReference type="NCBI Taxonomy" id="1750698"/>
    <lineage>
        <taxon>Bacteria</taxon>
        <taxon>Pseudomonadati</taxon>
        <taxon>Bacteroidota</taxon>
        <taxon>Cytophagia</taxon>
        <taxon>Cytophagales</taxon>
        <taxon>Spirosomataceae</taxon>
        <taxon>Arsenicibacter</taxon>
    </lineage>
</organism>
<proteinExistence type="predicted"/>
<keyword evidence="2" id="KW-1185">Reference proteome</keyword>
<reference evidence="1 2" key="1">
    <citation type="submission" date="2016-10" db="EMBL/GenBank/DDBJ databases">
        <title>Arsenicibacter rosenii gen. nov., sp. nov., an efficient arsenic-methylating bacterium isolated from an arsenic-contaminated paddy soil.</title>
        <authorList>
            <person name="Huang K."/>
        </authorList>
    </citation>
    <scope>NUCLEOTIDE SEQUENCE [LARGE SCALE GENOMIC DNA]</scope>
    <source>
        <strain evidence="1 2">SM-1</strain>
    </source>
</reference>
<protein>
    <recommendedName>
        <fullName evidence="3">PA14 domain-containing protein</fullName>
    </recommendedName>
</protein>
<dbReference type="EMBL" id="MORL01000003">
    <property type="protein sequence ID" value="OIN60015.1"/>
    <property type="molecule type" value="Genomic_DNA"/>
</dbReference>
<comment type="caution">
    <text evidence="1">The sequence shown here is derived from an EMBL/GenBank/DDBJ whole genome shotgun (WGS) entry which is preliminary data.</text>
</comment>
<gene>
    <name evidence="1" type="ORF">BLX24_08820</name>
</gene>
<evidence type="ECO:0000313" key="1">
    <source>
        <dbReference type="EMBL" id="OIN60015.1"/>
    </source>
</evidence>
<dbReference type="SUPFAM" id="SSF56988">
    <property type="entry name" value="Anthrax protective antigen"/>
    <property type="match status" value="1"/>
</dbReference>
<sequence length="571" mass="60712">MSGWSALGQAVDESLSPVPSGSFSSLPSGWTQAGSVQMSPYQTDVKTKSGSGIIVGKPGAPVTLLSNAKDVRLVLDVMLSPGADGVLMLGNTGIRVADSWAKPGVNGNTFGAVMGTPVDLPAQNACEAPGIWQRLEVTLQSGKPGSAVLDKVTLNGILLHENVVVSGAQGASAGTVTLNVTSGTVAVRPVGYQLISDRKVAKLSNVRYKLYEAKTETKSMSELANLKLVKEDTVSTVTYEVSYGQPRWHGIVFTGNLEVEKAGVYTLALQNGGYAGLEIDGKEIVPNTYLDLGRMNTGKVNLSAGKHAFTLFFGRSWPRPGLGMFIAASDTKFQPLHTRASLPEPDPVGTIAVLAKDKPQLVRSFVQMAGEKGKRTHCLSVGTPSGLNYTIDLSKDALLQVWRGKFADVTEMWYERGEPQLLFPMGVTVPVTGQSSLAVLTSAQQAWPDSLPEKEFDYKGWKLDADGNPTTEYAFFGGKVADAIRPDADGKGLVRTLTLSGVSQPVYCRMAAAASVEEVSKGLYRIGDSQYYVRLDAKAKPVIRSSGGKQELLLPVSGKDGSASVSYSIVW</sequence>
<evidence type="ECO:0000313" key="2">
    <source>
        <dbReference type="Proteomes" id="UP000181790"/>
    </source>
</evidence>
<dbReference type="Proteomes" id="UP000181790">
    <property type="component" value="Unassembled WGS sequence"/>
</dbReference>
<dbReference type="Gene3D" id="2.60.120.560">
    <property type="entry name" value="Exo-inulinase, domain 1"/>
    <property type="match status" value="1"/>
</dbReference>
<accession>A0A1S2VP55</accession>
<dbReference type="AlphaFoldDB" id="A0A1S2VP55"/>
<dbReference type="Gene3D" id="2.60.120.380">
    <property type="match status" value="1"/>
</dbReference>
<evidence type="ECO:0008006" key="3">
    <source>
        <dbReference type="Google" id="ProtNLM"/>
    </source>
</evidence>
<name>A0A1S2VP55_9BACT</name>